<gene>
    <name evidence="1" type="ORF">DPMN_122980</name>
</gene>
<keyword evidence="2" id="KW-1185">Reference proteome</keyword>
<evidence type="ECO:0000313" key="1">
    <source>
        <dbReference type="EMBL" id="KAH3821218.1"/>
    </source>
</evidence>
<sequence>MINRMESFVIKKLLYSIRRMSTADKRLPFTVANIQTLPAALHSHILDHYNRVLLKAMFLTAFLAFSR</sequence>
<evidence type="ECO:0000313" key="2">
    <source>
        <dbReference type="Proteomes" id="UP000828390"/>
    </source>
</evidence>
<comment type="caution">
    <text evidence="1">The sequence shown here is derived from an EMBL/GenBank/DDBJ whole genome shotgun (WGS) entry which is preliminary data.</text>
</comment>
<organism evidence="1 2">
    <name type="scientific">Dreissena polymorpha</name>
    <name type="common">Zebra mussel</name>
    <name type="synonym">Mytilus polymorpha</name>
    <dbReference type="NCBI Taxonomy" id="45954"/>
    <lineage>
        <taxon>Eukaryota</taxon>
        <taxon>Metazoa</taxon>
        <taxon>Spiralia</taxon>
        <taxon>Lophotrochozoa</taxon>
        <taxon>Mollusca</taxon>
        <taxon>Bivalvia</taxon>
        <taxon>Autobranchia</taxon>
        <taxon>Heteroconchia</taxon>
        <taxon>Euheterodonta</taxon>
        <taxon>Imparidentia</taxon>
        <taxon>Neoheterodontei</taxon>
        <taxon>Myida</taxon>
        <taxon>Dreissenoidea</taxon>
        <taxon>Dreissenidae</taxon>
        <taxon>Dreissena</taxon>
    </lineage>
</organism>
<reference evidence="1" key="1">
    <citation type="journal article" date="2019" name="bioRxiv">
        <title>The Genome of the Zebra Mussel, Dreissena polymorpha: A Resource for Invasive Species Research.</title>
        <authorList>
            <person name="McCartney M.A."/>
            <person name="Auch B."/>
            <person name="Kono T."/>
            <person name="Mallez S."/>
            <person name="Zhang Y."/>
            <person name="Obille A."/>
            <person name="Becker A."/>
            <person name="Abrahante J.E."/>
            <person name="Garbe J."/>
            <person name="Badalamenti J.P."/>
            <person name="Herman A."/>
            <person name="Mangelson H."/>
            <person name="Liachko I."/>
            <person name="Sullivan S."/>
            <person name="Sone E.D."/>
            <person name="Koren S."/>
            <person name="Silverstein K.A.T."/>
            <person name="Beckman K.B."/>
            <person name="Gohl D.M."/>
        </authorList>
    </citation>
    <scope>NUCLEOTIDE SEQUENCE</scope>
    <source>
        <strain evidence="1">Duluth1</strain>
        <tissue evidence="1">Whole animal</tissue>
    </source>
</reference>
<dbReference type="EMBL" id="JAIWYP010000005">
    <property type="protein sequence ID" value="KAH3821218.1"/>
    <property type="molecule type" value="Genomic_DNA"/>
</dbReference>
<dbReference type="AlphaFoldDB" id="A0A9D4GSV0"/>
<proteinExistence type="predicted"/>
<reference evidence="1" key="2">
    <citation type="submission" date="2020-11" db="EMBL/GenBank/DDBJ databases">
        <authorList>
            <person name="McCartney M.A."/>
            <person name="Auch B."/>
            <person name="Kono T."/>
            <person name="Mallez S."/>
            <person name="Becker A."/>
            <person name="Gohl D.M."/>
            <person name="Silverstein K.A.T."/>
            <person name="Koren S."/>
            <person name="Bechman K.B."/>
            <person name="Herman A."/>
            <person name="Abrahante J.E."/>
            <person name="Garbe J."/>
        </authorList>
    </citation>
    <scope>NUCLEOTIDE SEQUENCE</scope>
    <source>
        <strain evidence="1">Duluth1</strain>
        <tissue evidence="1">Whole animal</tissue>
    </source>
</reference>
<name>A0A9D4GSV0_DREPO</name>
<dbReference type="Proteomes" id="UP000828390">
    <property type="component" value="Unassembled WGS sequence"/>
</dbReference>
<accession>A0A9D4GSV0</accession>
<protein>
    <submittedName>
        <fullName evidence="1">Uncharacterized protein</fullName>
    </submittedName>
</protein>